<organism evidence="2 3">
    <name type="scientific">Rhizopogon vesiculosus</name>
    <dbReference type="NCBI Taxonomy" id="180088"/>
    <lineage>
        <taxon>Eukaryota</taxon>
        <taxon>Fungi</taxon>
        <taxon>Dikarya</taxon>
        <taxon>Basidiomycota</taxon>
        <taxon>Agaricomycotina</taxon>
        <taxon>Agaricomycetes</taxon>
        <taxon>Agaricomycetidae</taxon>
        <taxon>Boletales</taxon>
        <taxon>Suillineae</taxon>
        <taxon>Rhizopogonaceae</taxon>
        <taxon>Rhizopogon</taxon>
    </lineage>
</organism>
<reference evidence="2 3" key="1">
    <citation type="submission" date="2016-03" db="EMBL/GenBank/DDBJ databases">
        <title>Comparative genomics of the ectomycorrhizal sister species Rhizopogon vinicolor and Rhizopogon vesiculosus (Basidiomycota: Boletales) reveals a divergence of the mating type B locus.</title>
        <authorList>
            <person name="Mujic A.B."/>
            <person name="Kuo A."/>
            <person name="Tritt A."/>
            <person name="Lipzen A."/>
            <person name="Chen C."/>
            <person name="Johnson J."/>
            <person name="Sharma A."/>
            <person name="Barry K."/>
            <person name="Grigoriev I.V."/>
            <person name="Spatafora J.W."/>
        </authorList>
    </citation>
    <scope>NUCLEOTIDE SEQUENCE [LARGE SCALE GENOMIC DNA]</scope>
    <source>
        <strain evidence="2 3">AM-OR11-056</strain>
    </source>
</reference>
<comment type="caution">
    <text evidence="2">The sequence shown here is derived from an EMBL/GenBank/DDBJ whole genome shotgun (WGS) entry which is preliminary data.</text>
</comment>
<keyword evidence="3" id="KW-1185">Reference proteome</keyword>
<sequence length="278" mass="29762">MPKRIPTPPPADNEPRYLTVVHPYVLDGHCNMELPKDRQDFARWIACCIDVRHLYALFTSPVTGRQVEKNNWKRIFVEDAWFKTWSPNNHFIVSPYPETHFCDVPIEDQTNHPMCRPLPGAVKAPPPESLTAPGPVVGSREWISGRQLPAPAAKPAGAWGKGAPKTLMPVGNVWKAAIATSAPQISGVKPAVGGGPIAVKASDVWIGLSVASANGPNGWDSSAGSRRNTPAHSTSFPLPGASRNQTPDVPPGLSVTKAGNVGTSYPTHPPRIPAVPNA</sequence>
<dbReference type="AlphaFoldDB" id="A0A1J8Q874"/>
<gene>
    <name evidence="2" type="ORF">AZE42_09139</name>
</gene>
<accession>A0A1J8Q874</accession>
<evidence type="ECO:0000313" key="3">
    <source>
        <dbReference type="Proteomes" id="UP000183567"/>
    </source>
</evidence>
<feature type="compositionally biased region" description="Pro residues" evidence="1">
    <location>
        <begin position="267"/>
        <end position="278"/>
    </location>
</feature>
<name>A0A1J8Q874_9AGAM</name>
<evidence type="ECO:0000313" key="2">
    <source>
        <dbReference type="EMBL" id="OJA16863.1"/>
    </source>
</evidence>
<dbReference type="Proteomes" id="UP000183567">
    <property type="component" value="Unassembled WGS sequence"/>
</dbReference>
<feature type="compositionally biased region" description="Polar residues" evidence="1">
    <location>
        <begin position="216"/>
        <end position="247"/>
    </location>
</feature>
<dbReference type="EMBL" id="LVVM01002315">
    <property type="protein sequence ID" value="OJA16863.1"/>
    <property type="molecule type" value="Genomic_DNA"/>
</dbReference>
<protein>
    <submittedName>
        <fullName evidence="2">Uncharacterized protein</fullName>
    </submittedName>
</protein>
<dbReference type="OrthoDB" id="3243413at2759"/>
<proteinExistence type="predicted"/>
<feature type="region of interest" description="Disordered" evidence="1">
    <location>
        <begin position="216"/>
        <end position="278"/>
    </location>
</feature>
<evidence type="ECO:0000256" key="1">
    <source>
        <dbReference type="SAM" id="MobiDB-lite"/>
    </source>
</evidence>